<dbReference type="EMBL" id="JBBPBM010000020">
    <property type="protein sequence ID" value="KAK8552806.1"/>
    <property type="molecule type" value="Genomic_DNA"/>
</dbReference>
<dbReference type="PANTHER" id="PTHR47589:SF5">
    <property type="entry name" value="CHALCONE ISOMERASE DOMAIN-CONTAINING PROTEIN"/>
    <property type="match status" value="1"/>
</dbReference>
<organism evidence="2 3">
    <name type="scientific">Hibiscus sabdariffa</name>
    <name type="common">roselle</name>
    <dbReference type="NCBI Taxonomy" id="183260"/>
    <lineage>
        <taxon>Eukaryota</taxon>
        <taxon>Viridiplantae</taxon>
        <taxon>Streptophyta</taxon>
        <taxon>Embryophyta</taxon>
        <taxon>Tracheophyta</taxon>
        <taxon>Spermatophyta</taxon>
        <taxon>Magnoliopsida</taxon>
        <taxon>eudicotyledons</taxon>
        <taxon>Gunneridae</taxon>
        <taxon>Pentapetalae</taxon>
        <taxon>rosids</taxon>
        <taxon>malvids</taxon>
        <taxon>Malvales</taxon>
        <taxon>Malvaceae</taxon>
        <taxon>Malvoideae</taxon>
        <taxon>Hibiscus</taxon>
    </lineage>
</organism>
<reference evidence="2 3" key="1">
    <citation type="journal article" date="2024" name="G3 (Bethesda)">
        <title>Genome assembly of Hibiscus sabdariffa L. provides insights into metabolisms of medicinal natural products.</title>
        <authorList>
            <person name="Kim T."/>
        </authorList>
    </citation>
    <scope>NUCLEOTIDE SEQUENCE [LARGE SCALE GENOMIC DNA]</scope>
    <source>
        <strain evidence="2">TK-2024</strain>
        <tissue evidence="2">Old leaves</tissue>
    </source>
</reference>
<evidence type="ECO:0000256" key="1">
    <source>
        <dbReference type="ARBA" id="ARBA00007166"/>
    </source>
</evidence>
<comment type="caution">
    <text evidence="2">The sequence shown here is derived from an EMBL/GenBank/DDBJ whole genome shotgun (WGS) entry which is preliminary data.</text>
</comment>
<keyword evidence="3" id="KW-1185">Reference proteome</keyword>
<dbReference type="InterPro" id="IPR016088">
    <property type="entry name" value="Chalcone_isomerase_3-sand"/>
</dbReference>
<evidence type="ECO:0000313" key="3">
    <source>
        <dbReference type="Proteomes" id="UP001472677"/>
    </source>
</evidence>
<dbReference type="SUPFAM" id="SSF54626">
    <property type="entry name" value="Chalcone isomerase"/>
    <property type="match status" value="1"/>
</dbReference>
<sequence>MFQRFNMNFYLKWTIKPTNPPDSDTSLNIHRTTSGGLFSASFEVVAAVSIGAVAAAGVTGSISLANGSAPVVEAKSGVSFPPILGNSLRLLGVGLRKKSILGLKNIDVYAFGVYANGDDVKKFLGNKYNNVFASELKDNEDLNNDLMEADISMIVRLHIVYDKLSI</sequence>
<dbReference type="InterPro" id="IPR044228">
    <property type="entry name" value="FAP1"/>
</dbReference>
<protein>
    <recommendedName>
        <fullName evidence="4">Chalcone-flavonone isomerase family protein</fullName>
    </recommendedName>
</protein>
<name>A0ABR2E701_9ROSI</name>
<dbReference type="Gene3D" id="1.10.890.20">
    <property type="match status" value="1"/>
</dbReference>
<dbReference type="Gene3D" id="3.50.70.10">
    <property type="match status" value="1"/>
</dbReference>
<dbReference type="InterPro" id="IPR016089">
    <property type="entry name" value="Chalcone_isomerase_bundle_sf"/>
</dbReference>
<dbReference type="InterPro" id="IPR036298">
    <property type="entry name" value="Chalcone_isomerase_sf"/>
</dbReference>
<comment type="similarity">
    <text evidence="1">Belongs to the chalcone isomerase family.</text>
</comment>
<accession>A0ABR2E701</accession>
<gene>
    <name evidence="2" type="ORF">V6N12_041380</name>
</gene>
<proteinExistence type="inferred from homology"/>
<dbReference type="Proteomes" id="UP001472677">
    <property type="component" value="Unassembled WGS sequence"/>
</dbReference>
<evidence type="ECO:0008006" key="4">
    <source>
        <dbReference type="Google" id="ProtNLM"/>
    </source>
</evidence>
<evidence type="ECO:0000313" key="2">
    <source>
        <dbReference type="EMBL" id="KAK8552806.1"/>
    </source>
</evidence>
<dbReference type="PANTHER" id="PTHR47589">
    <property type="entry name" value="FATTY-ACID-BINDING PROTEIN 1"/>
    <property type="match status" value="1"/>
</dbReference>